<dbReference type="EMBL" id="JBBNAG010000009">
    <property type="protein sequence ID" value="KAK9105664.1"/>
    <property type="molecule type" value="Genomic_DNA"/>
</dbReference>
<name>A0AAP0F6B0_9MAGN</name>
<organism evidence="1 2">
    <name type="scientific">Stephania cephalantha</name>
    <dbReference type="NCBI Taxonomy" id="152367"/>
    <lineage>
        <taxon>Eukaryota</taxon>
        <taxon>Viridiplantae</taxon>
        <taxon>Streptophyta</taxon>
        <taxon>Embryophyta</taxon>
        <taxon>Tracheophyta</taxon>
        <taxon>Spermatophyta</taxon>
        <taxon>Magnoliopsida</taxon>
        <taxon>Ranunculales</taxon>
        <taxon>Menispermaceae</taxon>
        <taxon>Menispermoideae</taxon>
        <taxon>Cissampelideae</taxon>
        <taxon>Stephania</taxon>
    </lineage>
</organism>
<dbReference type="InterPro" id="IPR029063">
    <property type="entry name" value="SAM-dependent_MTases_sf"/>
</dbReference>
<accession>A0AAP0F6B0</accession>
<dbReference type="AlphaFoldDB" id="A0AAP0F6B0"/>
<proteinExistence type="predicted"/>
<reference evidence="1 2" key="1">
    <citation type="submission" date="2024-01" db="EMBL/GenBank/DDBJ databases">
        <title>Genome assemblies of Stephania.</title>
        <authorList>
            <person name="Yang L."/>
        </authorList>
    </citation>
    <scope>NUCLEOTIDE SEQUENCE [LARGE SCALE GENOMIC DNA]</scope>
    <source>
        <strain evidence="1">JXDWG</strain>
        <tissue evidence="1">Leaf</tissue>
    </source>
</reference>
<dbReference type="SUPFAM" id="SSF53335">
    <property type="entry name" value="S-adenosyl-L-methionine-dependent methyltransferases"/>
    <property type="match status" value="1"/>
</dbReference>
<evidence type="ECO:0000313" key="2">
    <source>
        <dbReference type="Proteomes" id="UP001419268"/>
    </source>
</evidence>
<sequence length="129" mass="14928">MSPLHYKRILDSKKYPKTFWDTHYGMPFYEVIGRKPEWSRRMSEGMSSITRGTVEAVVHGLVREKAILRAFPQLKCTVVDLPHVVEGAPKDPDLKFVARIRAHITEKQYHDSLANGVTHAYKRHKSIDK</sequence>
<dbReference type="Gene3D" id="3.40.50.150">
    <property type="entry name" value="Vaccinia Virus protein VP39"/>
    <property type="match status" value="1"/>
</dbReference>
<keyword evidence="2" id="KW-1185">Reference proteome</keyword>
<gene>
    <name evidence="1" type="ORF">Scep_022508</name>
</gene>
<protein>
    <submittedName>
        <fullName evidence="1">Uncharacterized protein</fullName>
    </submittedName>
</protein>
<evidence type="ECO:0000313" key="1">
    <source>
        <dbReference type="EMBL" id="KAK9105664.1"/>
    </source>
</evidence>
<comment type="caution">
    <text evidence="1">The sequence shown here is derived from an EMBL/GenBank/DDBJ whole genome shotgun (WGS) entry which is preliminary data.</text>
</comment>
<dbReference type="Proteomes" id="UP001419268">
    <property type="component" value="Unassembled WGS sequence"/>
</dbReference>